<evidence type="ECO:0000256" key="4">
    <source>
        <dbReference type="ARBA" id="ARBA00023163"/>
    </source>
</evidence>
<keyword evidence="3" id="KW-0238">DNA-binding</keyword>
<dbReference type="InterPro" id="IPR050389">
    <property type="entry name" value="LysR-type_TF"/>
</dbReference>
<comment type="caution">
    <text evidence="6">The sequence shown here is derived from an EMBL/GenBank/DDBJ whole genome shotgun (WGS) entry which is preliminary data.</text>
</comment>
<dbReference type="Gene3D" id="3.40.190.10">
    <property type="entry name" value="Periplasmic binding protein-like II"/>
    <property type="match status" value="2"/>
</dbReference>
<keyword evidence="2" id="KW-0805">Transcription regulation</keyword>
<keyword evidence="7" id="KW-1185">Reference proteome</keyword>
<dbReference type="InterPro" id="IPR000847">
    <property type="entry name" value="LysR_HTH_N"/>
</dbReference>
<evidence type="ECO:0000313" key="7">
    <source>
        <dbReference type="Proteomes" id="UP000609121"/>
    </source>
</evidence>
<proteinExistence type="inferred from homology"/>
<dbReference type="Proteomes" id="UP000609121">
    <property type="component" value="Unassembled WGS sequence"/>
</dbReference>
<evidence type="ECO:0000313" key="6">
    <source>
        <dbReference type="EMBL" id="MBE3639749.1"/>
    </source>
</evidence>
<evidence type="ECO:0000256" key="2">
    <source>
        <dbReference type="ARBA" id="ARBA00023015"/>
    </source>
</evidence>
<gene>
    <name evidence="6" type="ORF">ICN82_16220</name>
</gene>
<accession>A0A8J7CWE5</accession>
<dbReference type="Pfam" id="PF03466">
    <property type="entry name" value="LysR_substrate"/>
    <property type="match status" value="1"/>
</dbReference>
<dbReference type="EMBL" id="JACVXA010000057">
    <property type="protein sequence ID" value="MBE3639749.1"/>
    <property type="molecule type" value="Genomic_DNA"/>
</dbReference>
<dbReference type="SUPFAM" id="SSF53850">
    <property type="entry name" value="Periplasmic binding protein-like II"/>
    <property type="match status" value="1"/>
</dbReference>
<dbReference type="PANTHER" id="PTHR30118">
    <property type="entry name" value="HTH-TYPE TRANSCRIPTIONAL REGULATOR LEUO-RELATED"/>
    <property type="match status" value="1"/>
</dbReference>
<name>A0A8J7CWE5_9RHOB</name>
<evidence type="ECO:0000256" key="1">
    <source>
        <dbReference type="ARBA" id="ARBA00009437"/>
    </source>
</evidence>
<dbReference type="GO" id="GO:0003677">
    <property type="term" value="F:DNA binding"/>
    <property type="evidence" value="ECO:0007669"/>
    <property type="project" value="UniProtKB-KW"/>
</dbReference>
<protein>
    <submittedName>
        <fullName evidence="6">LysR family transcriptional regulator</fullName>
    </submittedName>
</protein>
<dbReference type="Pfam" id="PF00126">
    <property type="entry name" value="HTH_1"/>
    <property type="match status" value="1"/>
</dbReference>
<evidence type="ECO:0000256" key="3">
    <source>
        <dbReference type="ARBA" id="ARBA00023125"/>
    </source>
</evidence>
<dbReference type="InterPro" id="IPR036390">
    <property type="entry name" value="WH_DNA-bd_sf"/>
</dbReference>
<dbReference type="Gene3D" id="1.10.10.10">
    <property type="entry name" value="Winged helix-like DNA-binding domain superfamily/Winged helix DNA-binding domain"/>
    <property type="match status" value="1"/>
</dbReference>
<reference evidence="6" key="1">
    <citation type="submission" date="2020-09" db="EMBL/GenBank/DDBJ databases">
        <title>A novel bacterium of genus Mangrovicoccus, isolated from South China Sea.</title>
        <authorList>
            <person name="Huang H."/>
            <person name="Mo K."/>
            <person name="Hu Y."/>
        </authorList>
    </citation>
    <scope>NUCLEOTIDE SEQUENCE</scope>
    <source>
        <strain evidence="6">HB182678</strain>
    </source>
</reference>
<dbReference type="PROSITE" id="PS50931">
    <property type="entry name" value="HTH_LYSR"/>
    <property type="match status" value="1"/>
</dbReference>
<dbReference type="GO" id="GO:0003700">
    <property type="term" value="F:DNA-binding transcription factor activity"/>
    <property type="evidence" value="ECO:0007669"/>
    <property type="project" value="InterPro"/>
</dbReference>
<dbReference type="InterPro" id="IPR037402">
    <property type="entry name" value="YidZ_PBP2"/>
</dbReference>
<dbReference type="InterPro" id="IPR036388">
    <property type="entry name" value="WH-like_DNA-bd_sf"/>
</dbReference>
<dbReference type="SUPFAM" id="SSF46785">
    <property type="entry name" value="Winged helix' DNA-binding domain"/>
    <property type="match status" value="1"/>
</dbReference>
<dbReference type="PRINTS" id="PR00039">
    <property type="entry name" value="HTHLYSR"/>
</dbReference>
<dbReference type="InterPro" id="IPR005119">
    <property type="entry name" value="LysR_subst-bd"/>
</dbReference>
<keyword evidence="4" id="KW-0804">Transcription</keyword>
<dbReference type="RefSeq" id="WP_193184711.1">
    <property type="nucleotide sequence ID" value="NZ_JACVXA010000057.1"/>
</dbReference>
<dbReference type="AlphaFoldDB" id="A0A8J7CWE5"/>
<dbReference type="CDD" id="cd08417">
    <property type="entry name" value="PBP2_Nitroaromatics_like"/>
    <property type="match status" value="1"/>
</dbReference>
<feature type="domain" description="HTH lysR-type" evidence="5">
    <location>
        <begin position="9"/>
        <end position="66"/>
    </location>
</feature>
<evidence type="ECO:0000259" key="5">
    <source>
        <dbReference type="PROSITE" id="PS50931"/>
    </source>
</evidence>
<comment type="similarity">
    <text evidence="1">Belongs to the LysR transcriptional regulatory family.</text>
</comment>
<dbReference type="PANTHER" id="PTHR30118:SF6">
    <property type="entry name" value="HTH-TYPE TRANSCRIPTIONAL REGULATOR LEUO"/>
    <property type="match status" value="1"/>
</dbReference>
<sequence>MTMLSVHSLDGRLLRLFLEVYECNSVSRAARRLSLTQSTVSHGLERLRRALGDPLFVRDGRNIVPTAQADLLAPRIRKALAAMEALARPQDFDPTRETRPVTIACNAYELPAETAAIFRALRADSPDLPVRFVPLGPVAALRAQLESAVVDMAIGLRTGPVPQDCESQPFLADRMTVFYDAARRGRVATLEEFLAAPHAVLDFGTGQPSLLDRRLTELGLRREVHLAVPTVRLLGDMIRGTDLIATMQERFASGVLATLGACPPPLDLPGVQYDLVWHRRQSESRRHDWLRRRIAAAVTPAP</sequence>
<organism evidence="6 7">
    <name type="scientific">Mangrovicoccus algicola</name>
    <dbReference type="NCBI Taxonomy" id="2771008"/>
    <lineage>
        <taxon>Bacteria</taxon>
        <taxon>Pseudomonadati</taxon>
        <taxon>Pseudomonadota</taxon>
        <taxon>Alphaproteobacteria</taxon>
        <taxon>Rhodobacterales</taxon>
        <taxon>Paracoccaceae</taxon>
        <taxon>Mangrovicoccus</taxon>
    </lineage>
</organism>